<evidence type="ECO:0000313" key="8">
    <source>
        <dbReference type="Proteomes" id="UP001329825"/>
    </source>
</evidence>
<dbReference type="RefSeq" id="XP_062790751.1">
    <property type="nucleotide sequence ID" value="XM_062934700.1"/>
</dbReference>
<feature type="compositionally biased region" description="Low complexity" evidence="5">
    <location>
        <begin position="439"/>
        <end position="450"/>
    </location>
</feature>
<dbReference type="Pfam" id="PF03619">
    <property type="entry name" value="Solute_trans_a"/>
    <property type="match status" value="1"/>
</dbReference>
<evidence type="ECO:0000256" key="3">
    <source>
        <dbReference type="ARBA" id="ARBA00022989"/>
    </source>
</evidence>
<dbReference type="GeneID" id="87955093"/>
<feature type="region of interest" description="Disordered" evidence="5">
    <location>
        <begin position="384"/>
        <end position="627"/>
    </location>
</feature>
<evidence type="ECO:0008006" key="9">
    <source>
        <dbReference type="Google" id="ProtNLM"/>
    </source>
</evidence>
<feature type="transmembrane region" description="Helical" evidence="6">
    <location>
        <begin position="153"/>
        <end position="184"/>
    </location>
</feature>
<evidence type="ECO:0000256" key="4">
    <source>
        <dbReference type="ARBA" id="ARBA00023136"/>
    </source>
</evidence>
<dbReference type="Proteomes" id="UP001329825">
    <property type="component" value="Chromosome 3"/>
</dbReference>
<proteinExistence type="predicted"/>
<feature type="compositionally biased region" description="Polar residues" evidence="5">
    <location>
        <begin position="529"/>
        <end position="599"/>
    </location>
</feature>
<keyword evidence="2 6" id="KW-0812">Transmembrane</keyword>
<organism evidence="7 8">
    <name type="scientific">Kwoniella shivajii</name>
    <dbReference type="NCBI Taxonomy" id="564305"/>
    <lineage>
        <taxon>Eukaryota</taxon>
        <taxon>Fungi</taxon>
        <taxon>Dikarya</taxon>
        <taxon>Basidiomycota</taxon>
        <taxon>Agaricomycotina</taxon>
        <taxon>Tremellomycetes</taxon>
        <taxon>Tremellales</taxon>
        <taxon>Cryptococcaceae</taxon>
        <taxon>Kwoniella</taxon>
    </lineage>
</organism>
<keyword evidence="3 6" id="KW-1133">Transmembrane helix</keyword>
<dbReference type="SMART" id="SM01417">
    <property type="entry name" value="Solute_trans_a"/>
    <property type="match status" value="1"/>
</dbReference>
<evidence type="ECO:0000256" key="1">
    <source>
        <dbReference type="ARBA" id="ARBA00004141"/>
    </source>
</evidence>
<name>A0ABZ1CW62_9TREE</name>
<dbReference type="PANTHER" id="PTHR23423">
    <property type="entry name" value="ORGANIC SOLUTE TRANSPORTER-RELATED"/>
    <property type="match status" value="1"/>
</dbReference>
<reference evidence="7 8" key="1">
    <citation type="submission" date="2024-01" db="EMBL/GenBank/DDBJ databases">
        <title>Comparative genomics of Cryptococcus and Kwoniella reveals pathogenesis evolution and contrasting modes of karyotype evolution via chromosome fusion or intercentromeric recombination.</title>
        <authorList>
            <person name="Coelho M.A."/>
            <person name="David-Palma M."/>
            <person name="Shea T."/>
            <person name="Bowers K."/>
            <person name="McGinley-Smith S."/>
            <person name="Mohammad A.W."/>
            <person name="Gnirke A."/>
            <person name="Yurkov A.M."/>
            <person name="Nowrousian M."/>
            <person name="Sun S."/>
            <person name="Cuomo C.A."/>
            <person name="Heitman J."/>
        </authorList>
    </citation>
    <scope>NUCLEOTIDE SEQUENCE [LARGE SCALE GENOMIC DNA]</scope>
    <source>
        <strain evidence="7">CBS 11374</strain>
    </source>
</reference>
<evidence type="ECO:0000256" key="2">
    <source>
        <dbReference type="ARBA" id="ARBA00022692"/>
    </source>
</evidence>
<feature type="compositionally biased region" description="Polar residues" evidence="5">
    <location>
        <begin position="405"/>
        <end position="438"/>
    </location>
</feature>
<feature type="transmembrane region" description="Helical" evidence="6">
    <location>
        <begin position="204"/>
        <end position="221"/>
    </location>
</feature>
<feature type="transmembrane region" description="Helical" evidence="6">
    <location>
        <begin position="233"/>
        <end position="254"/>
    </location>
</feature>
<sequence length="627" mass="70213">MSCPSTNSNITDTSEDVFFSPDGIHWDAHRIGWAVAGGCAALTTLITLFNLTMHAIRYQHPPAQRQVMRVLLMPAVYSIVSFFSYRYYREYEYYILAETAYEAITLSAFLMLLMELVTMGTTDQDIKTALAEKDKKKFPFPFNFWRFRASKPYFWHALSFSVMQYVILRPLISVIGIICLYYGVLCPDEYSIHYAEVYLDAVDFVSISIALYGLIIFYVLCKGELKGRKPLSKFLAIKLIVFFTFYQSFLFSILQSHGVIKGTALWTATNVSDGLSALCTCVEMVFFSIYMGWAYNWTDYTDPLKNPYQRKTGFKTYCQAIWDTINLLDFCVEIYLACKFFVDFIRGKPGTHSSTKIQRTFMPGMVDENDGDRPQELSNLKTGHAAFSNGTQNGGSGIGHGIGQDNFTSPPKPIRSTSGSFSHSLRSPDSYQRLQEGQSTSTNTNMVVNTNRRKGSTGPGQPDGNYQYNSQDGSYSSPLRSSGIESYQTANTRSPGTGNGNQGNIASPHSYQSNTTSEYGTPRGGESFPQAQPTGSRTNSSSGQMTQWPTPNSHTVPASTYGVNELGQTQNNGLNTRSQNGWSDHALSQSRRGYGQSHNQIRREDQDAEQEQQQHQQQGIPGNPRLY</sequence>
<feature type="compositionally biased region" description="Polar residues" evidence="5">
    <location>
        <begin position="464"/>
        <end position="519"/>
    </location>
</feature>
<evidence type="ECO:0000313" key="7">
    <source>
        <dbReference type="EMBL" id="WRT66011.1"/>
    </source>
</evidence>
<comment type="subcellular location">
    <subcellularLocation>
        <location evidence="1">Membrane</location>
        <topology evidence="1">Multi-pass membrane protein</topology>
    </subcellularLocation>
</comment>
<feature type="compositionally biased region" description="Gly residues" evidence="5">
    <location>
        <begin position="392"/>
        <end position="402"/>
    </location>
</feature>
<feature type="transmembrane region" description="Helical" evidence="6">
    <location>
        <begin position="31"/>
        <end position="49"/>
    </location>
</feature>
<protein>
    <recommendedName>
        <fullName evidence="9">DUF300-domain-containing protein</fullName>
    </recommendedName>
</protein>
<evidence type="ECO:0000256" key="6">
    <source>
        <dbReference type="SAM" id="Phobius"/>
    </source>
</evidence>
<dbReference type="EMBL" id="CP141883">
    <property type="protein sequence ID" value="WRT66011.1"/>
    <property type="molecule type" value="Genomic_DNA"/>
</dbReference>
<keyword evidence="4 6" id="KW-0472">Membrane</keyword>
<gene>
    <name evidence="7" type="ORF">IL334_002962</name>
</gene>
<feature type="transmembrane region" description="Helical" evidence="6">
    <location>
        <begin position="70"/>
        <end position="88"/>
    </location>
</feature>
<accession>A0ABZ1CW62</accession>
<dbReference type="InterPro" id="IPR005178">
    <property type="entry name" value="Ostalpha/TMEM184C"/>
</dbReference>
<evidence type="ECO:0000256" key="5">
    <source>
        <dbReference type="SAM" id="MobiDB-lite"/>
    </source>
</evidence>
<keyword evidence="8" id="KW-1185">Reference proteome</keyword>
<feature type="transmembrane region" description="Helical" evidence="6">
    <location>
        <begin position="100"/>
        <end position="117"/>
    </location>
</feature>